<dbReference type="RefSeq" id="WP_035842904.1">
    <property type="nucleotide sequence ID" value="NZ_BNAB01000001.1"/>
</dbReference>
<keyword evidence="3 4" id="KW-0574">Periplasm</keyword>
<evidence type="ECO:0000256" key="3">
    <source>
        <dbReference type="ARBA" id="ARBA00022764"/>
    </source>
</evidence>
<protein>
    <recommendedName>
        <fullName evidence="4">Flagella basal body P-ring formation protein FlgA</fullName>
    </recommendedName>
</protein>
<sequence length="237" mass="23758">MRPEVGAPALAAGLAGSLAIASAAWAAGGHESAAAIRAAIAAKLGGGPVKVLPNGGAMMPACRGPLDVGWLPSTNAGFRTASVHCASPSWTIYAGVRTADDKTVLVATRAIPAGGAIDGTDTARRSVPATAVLGPVVTPARLSGDLRARGPIAAGQPILTSMTDLPVVVRSGQKIVLQVRQGGLLISARGVALQNGTAGEEIEVENSATHRRLRADVVRRLPAASGVYAMVSDDAAN</sequence>
<dbReference type="CDD" id="cd11614">
    <property type="entry name" value="SAF_CpaB_FlgA_like"/>
    <property type="match status" value="1"/>
</dbReference>
<reference evidence="6" key="1">
    <citation type="journal article" date="2014" name="Int. J. Syst. Evol. Microbiol.">
        <title>Complete genome sequence of Corynebacterium casei LMG S-19264T (=DSM 44701T), isolated from a smear-ripened cheese.</title>
        <authorList>
            <consortium name="US DOE Joint Genome Institute (JGI-PGF)"/>
            <person name="Walter F."/>
            <person name="Albersmeier A."/>
            <person name="Kalinowski J."/>
            <person name="Ruckert C."/>
        </authorList>
    </citation>
    <scope>NUCLEOTIDE SEQUENCE</scope>
    <source>
        <strain evidence="6">CGMCC 1.10859</strain>
    </source>
</reference>
<dbReference type="PANTHER" id="PTHR36307">
    <property type="entry name" value="FLAGELLA BASAL BODY P-RING FORMATION PROTEIN FLGA"/>
    <property type="match status" value="1"/>
</dbReference>
<keyword evidence="7" id="KW-0969">Cilium</keyword>
<feature type="domain" description="SAF" evidence="5">
    <location>
        <begin position="102"/>
        <end position="164"/>
    </location>
</feature>
<dbReference type="AlphaFoldDB" id="A0AAN4ZXI0"/>
<evidence type="ECO:0000313" key="8">
    <source>
        <dbReference type="Proteomes" id="UP000199541"/>
    </source>
</evidence>
<dbReference type="InterPro" id="IPR013974">
    <property type="entry name" value="SAF"/>
</dbReference>
<dbReference type="EMBL" id="BNAB01000001">
    <property type="protein sequence ID" value="GHD98104.1"/>
    <property type="molecule type" value="Genomic_DNA"/>
</dbReference>
<keyword evidence="4" id="KW-1005">Bacterial flagellum biogenesis</keyword>
<dbReference type="SMART" id="SM00858">
    <property type="entry name" value="SAF"/>
    <property type="match status" value="1"/>
</dbReference>
<evidence type="ECO:0000256" key="4">
    <source>
        <dbReference type="RuleBase" id="RU362063"/>
    </source>
</evidence>
<keyword evidence="7" id="KW-0282">Flagellum</keyword>
<dbReference type="PANTHER" id="PTHR36307:SF1">
    <property type="entry name" value="FLAGELLA BASAL BODY P-RING FORMATION PROTEIN FLGA"/>
    <property type="match status" value="1"/>
</dbReference>
<comment type="caution">
    <text evidence="6">The sequence shown here is derived from an EMBL/GenBank/DDBJ whole genome shotgun (WGS) entry which is preliminary data.</text>
</comment>
<dbReference type="InterPro" id="IPR039246">
    <property type="entry name" value="Flagellar_FlgA"/>
</dbReference>
<name>A0AAN4ZXI0_9RHOB</name>
<gene>
    <name evidence="6" type="ORF">GCM10008024_00280</name>
    <name evidence="7" type="ORF">SAMN05444006_104189</name>
</gene>
<evidence type="ECO:0000313" key="6">
    <source>
        <dbReference type="EMBL" id="GHD98104.1"/>
    </source>
</evidence>
<reference evidence="6" key="3">
    <citation type="submission" date="2023-06" db="EMBL/GenBank/DDBJ databases">
        <authorList>
            <person name="Sun Q."/>
            <person name="Zhou Y."/>
        </authorList>
    </citation>
    <scope>NUCLEOTIDE SEQUENCE</scope>
    <source>
        <strain evidence="6">CGMCC 1.10859</strain>
    </source>
</reference>
<dbReference type="Proteomes" id="UP000634647">
    <property type="component" value="Unassembled WGS sequence"/>
</dbReference>
<keyword evidence="2 4" id="KW-0732">Signal</keyword>
<evidence type="ECO:0000256" key="2">
    <source>
        <dbReference type="ARBA" id="ARBA00022729"/>
    </source>
</evidence>
<comment type="function">
    <text evidence="4">Involved in the assembly process of the P-ring formation. It may associate with FlgF on the rod constituting a structure essential for the P-ring assembly or may act as a modulator protein for the P-ring assembly.</text>
</comment>
<reference evidence="7 8" key="2">
    <citation type="submission" date="2016-10" db="EMBL/GenBank/DDBJ databases">
        <authorList>
            <person name="Varghese N."/>
            <person name="Submissions S."/>
        </authorList>
    </citation>
    <scope>NUCLEOTIDE SEQUENCE [LARGE SCALE GENOMIC DNA]</scope>
    <source>
        <strain evidence="7 8">DSM 24802</strain>
    </source>
</reference>
<comment type="similarity">
    <text evidence="4">Belongs to the FlgA family.</text>
</comment>
<accession>A0AAN4ZXI0</accession>
<dbReference type="InterPro" id="IPR017585">
    <property type="entry name" value="SAF_FlgA"/>
</dbReference>
<feature type="chain" id="PRO_5042661844" description="Flagella basal body P-ring formation protein FlgA" evidence="4">
    <location>
        <begin position="27"/>
        <end position="237"/>
    </location>
</feature>
<evidence type="ECO:0000313" key="7">
    <source>
        <dbReference type="EMBL" id="SDW53830.1"/>
    </source>
</evidence>
<keyword evidence="7" id="KW-0966">Cell projection</keyword>
<feature type="signal peptide" evidence="4">
    <location>
        <begin position="1"/>
        <end position="26"/>
    </location>
</feature>
<organism evidence="6 9">
    <name type="scientific">Allgaiera indica</name>
    <dbReference type="NCBI Taxonomy" id="765699"/>
    <lineage>
        <taxon>Bacteria</taxon>
        <taxon>Pseudomonadati</taxon>
        <taxon>Pseudomonadota</taxon>
        <taxon>Alphaproteobacteria</taxon>
        <taxon>Rhodobacterales</taxon>
        <taxon>Paracoccaceae</taxon>
        <taxon>Allgaiera</taxon>
    </lineage>
</organism>
<dbReference type="Gene3D" id="2.30.30.760">
    <property type="match status" value="1"/>
</dbReference>
<dbReference type="Pfam" id="PF13144">
    <property type="entry name" value="ChapFlgA"/>
    <property type="match status" value="1"/>
</dbReference>
<dbReference type="GO" id="GO:0042597">
    <property type="term" value="C:periplasmic space"/>
    <property type="evidence" value="ECO:0007669"/>
    <property type="project" value="UniProtKB-SubCell"/>
</dbReference>
<evidence type="ECO:0000259" key="5">
    <source>
        <dbReference type="SMART" id="SM00858"/>
    </source>
</evidence>
<proteinExistence type="inferred from homology"/>
<evidence type="ECO:0000313" key="9">
    <source>
        <dbReference type="Proteomes" id="UP000634647"/>
    </source>
</evidence>
<dbReference type="Proteomes" id="UP000199541">
    <property type="component" value="Unassembled WGS sequence"/>
</dbReference>
<comment type="subcellular location">
    <subcellularLocation>
        <location evidence="1 4">Periplasm</location>
    </subcellularLocation>
</comment>
<dbReference type="EMBL" id="FNOB01000004">
    <property type="protein sequence ID" value="SDW53830.1"/>
    <property type="molecule type" value="Genomic_DNA"/>
</dbReference>
<dbReference type="NCBIfam" id="TIGR03170">
    <property type="entry name" value="flgA_cterm"/>
    <property type="match status" value="1"/>
</dbReference>
<evidence type="ECO:0000256" key="1">
    <source>
        <dbReference type="ARBA" id="ARBA00004418"/>
    </source>
</evidence>
<keyword evidence="8" id="KW-1185">Reference proteome</keyword>
<dbReference type="GO" id="GO:0044780">
    <property type="term" value="P:bacterial-type flagellum assembly"/>
    <property type="evidence" value="ECO:0007669"/>
    <property type="project" value="InterPro"/>
</dbReference>